<sequence>MRDMFENQMFEYKKSSSALTRQSALEGKQKVKGDHRPLYGALQIAKDSNAVGRRSYLWPYCFSFVGSSKVLYDVHESRQRVYRCEHE</sequence>
<name>A0AB74AYP3_PSESG</name>
<dbReference type="AlphaFoldDB" id="A0AB74AYP3"/>
<gene>
    <name evidence="1" type="ORF">ALQ11_103148</name>
</gene>
<protein>
    <submittedName>
        <fullName evidence="1">Uncharacterized protein</fullName>
    </submittedName>
</protein>
<reference evidence="1 2" key="1">
    <citation type="submission" date="2018-08" db="EMBL/GenBank/DDBJ databases">
        <title>Recombination of ecologically and evolutionarily significant loci maintains genetic cohesion in the Pseudomonas syringae species complex.</title>
        <authorList>
            <person name="Dillon M."/>
            <person name="Thakur S."/>
            <person name="Almeida R.N.D."/>
            <person name="Weir B.S."/>
            <person name="Guttman D.S."/>
        </authorList>
    </citation>
    <scope>NUCLEOTIDE SEQUENCE [LARGE SCALE GENOMIC DNA]</scope>
    <source>
        <strain evidence="1 2">ICMP 4182</strain>
    </source>
</reference>
<dbReference type="EMBL" id="RBQX01000270">
    <property type="protein sequence ID" value="RMQ11114.1"/>
    <property type="molecule type" value="Genomic_DNA"/>
</dbReference>
<evidence type="ECO:0000313" key="1">
    <source>
        <dbReference type="EMBL" id="RMQ11114.1"/>
    </source>
</evidence>
<dbReference type="Proteomes" id="UP000272471">
    <property type="component" value="Unassembled WGS sequence"/>
</dbReference>
<organism evidence="1 2">
    <name type="scientific">Pseudomonas savastanoi pv. glycinea</name>
    <name type="common">Pseudomonas syringae pv. glycinea</name>
    <dbReference type="NCBI Taxonomy" id="318"/>
    <lineage>
        <taxon>Bacteria</taxon>
        <taxon>Pseudomonadati</taxon>
        <taxon>Pseudomonadota</taxon>
        <taxon>Gammaproteobacteria</taxon>
        <taxon>Pseudomonadales</taxon>
        <taxon>Pseudomonadaceae</taxon>
        <taxon>Pseudomonas</taxon>
    </lineage>
</organism>
<proteinExistence type="predicted"/>
<accession>A0AB74AYP3</accession>
<evidence type="ECO:0000313" key="2">
    <source>
        <dbReference type="Proteomes" id="UP000272471"/>
    </source>
</evidence>
<comment type="caution">
    <text evidence="1">The sequence shown here is derived from an EMBL/GenBank/DDBJ whole genome shotgun (WGS) entry which is preliminary data.</text>
</comment>